<dbReference type="GO" id="GO:0006950">
    <property type="term" value="P:response to stress"/>
    <property type="evidence" value="ECO:0007669"/>
    <property type="project" value="TreeGrafter"/>
</dbReference>
<evidence type="ECO:0000313" key="6">
    <source>
        <dbReference type="EMBL" id="PEG42063.1"/>
    </source>
</evidence>
<dbReference type="Proteomes" id="UP000465302">
    <property type="component" value="Unassembled WGS sequence"/>
</dbReference>
<accession>A0A2A7NE61</accession>
<dbReference type="GO" id="GO:0003700">
    <property type="term" value="F:DNA-binding transcription factor activity"/>
    <property type="evidence" value="ECO:0007669"/>
    <property type="project" value="InterPro"/>
</dbReference>
<dbReference type="PANTHER" id="PTHR33164">
    <property type="entry name" value="TRANSCRIPTIONAL REGULATOR, MARR FAMILY"/>
    <property type="match status" value="1"/>
</dbReference>
<comment type="caution">
    <text evidence="6">The sequence shown here is derived from an EMBL/GenBank/DDBJ whole genome shotgun (WGS) entry which is preliminary data.</text>
</comment>
<name>A0A2A7NE61_MYCAG</name>
<reference evidence="6 7" key="1">
    <citation type="submission" date="2017-10" db="EMBL/GenBank/DDBJ databases">
        <title>The new phylogeny of genus Mycobacterium.</title>
        <authorList>
            <person name="Tortoli E."/>
            <person name="Trovato A."/>
            <person name="Cirillo D.M."/>
        </authorList>
    </citation>
    <scope>NUCLEOTIDE SEQUENCE [LARGE SCALE GENOMIC DNA]</scope>
    <source>
        <strain evidence="6 7">CCUG37673</strain>
    </source>
</reference>
<sequence>MLDMSAFLEDQPLGYLLYRVHTALRAEISSSVLEPLNLAFPQYICMRLLQHFPGRSNAELARDNNVSPQAMNMVVRSLEERGLVTRPTSVASGRSLPAQLTREGKELLKKTDTGVRAAERRLLSRLTDEQAKEFRRMLVVLGSDPA</sequence>
<evidence type="ECO:0000313" key="8">
    <source>
        <dbReference type="Proteomes" id="UP000465302"/>
    </source>
</evidence>
<organism evidence="6 7">
    <name type="scientific">Mycolicibacterium agri</name>
    <name type="common">Mycobacterium agri</name>
    <dbReference type="NCBI Taxonomy" id="36811"/>
    <lineage>
        <taxon>Bacteria</taxon>
        <taxon>Bacillati</taxon>
        <taxon>Actinomycetota</taxon>
        <taxon>Actinomycetes</taxon>
        <taxon>Mycobacteriales</taxon>
        <taxon>Mycobacteriaceae</taxon>
        <taxon>Mycolicibacterium</taxon>
    </lineage>
</organism>
<dbReference type="PROSITE" id="PS01117">
    <property type="entry name" value="HTH_MARR_1"/>
    <property type="match status" value="1"/>
</dbReference>
<gene>
    <name evidence="6" type="ORF">CQY20_04155</name>
    <name evidence="5" type="ORF">MAGR_12110</name>
</gene>
<dbReference type="InterPro" id="IPR000835">
    <property type="entry name" value="HTH_MarR-typ"/>
</dbReference>
<dbReference type="PROSITE" id="PS50995">
    <property type="entry name" value="HTH_MARR_2"/>
    <property type="match status" value="1"/>
</dbReference>
<dbReference type="InterPro" id="IPR023187">
    <property type="entry name" value="Tscrpt_reg_MarR-type_CS"/>
</dbReference>
<dbReference type="Gene3D" id="1.10.10.10">
    <property type="entry name" value="Winged helix-like DNA-binding domain superfamily/Winged helix DNA-binding domain"/>
    <property type="match status" value="1"/>
</dbReference>
<proteinExistence type="predicted"/>
<dbReference type="OrthoDB" id="3177763at2"/>
<dbReference type="InterPro" id="IPR039422">
    <property type="entry name" value="MarR/SlyA-like"/>
</dbReference>
<keyword evidence="1" id="KW-0805">Transcription regulation</keyword>
<dbReference type="PANTHER" id="PTHR33164:SF43">
    <property type="entry name" value="HTH-TYPE TRANSCRIPTIONAL REPRESSOR YETL"/>
    <property type="match status" value="1"/>
</dbReference>
<evidence type="ECO:0000256" key="3">
    <source>
        <dbReference type="ARBA" id="ARBA00023163"/>
    </source>
</evidence>
<dbReference type="RefSeq" id="WP_097938377.1">
    <property type="nucleotide sequence ID" value="NZ_BLKS01000001.1"/>
</dbReference>
<evidence type="ECO:0000256" key="2">
    <source>
        <dbReference type="ARBA" id="ARBA00023125"/>
    </source>
</evidence>
<keyword evidence="2" id="KW-0238">DNA-binding</keyword>
<dbReference type="EMBL" id="PDCP01000004">
    <property type="protein sequence ID" value="PEG42063.1"/>
    <property type="molecule type" value="Genomic_DNA"/>
</dbReference>
<reference evidence="5 8" key="2">
    <citation type="journal article" date="2019" name="Emerg. Microbes Infect.">
        <title>Comprehensive subspecies identification of 175 nontuberculous mycobacteria species based on 7547 genomic profiles.</title>
        <authorList>
            <person name="Matsumoto Y."/>
            <person name="Kinjo T."/>
            <person name="Motooka D."/>
            <person name="Nabeya D."/>
            <person name="Jung N."/>
            <person name="Uechi K."/>
            <person name="Horii T."/>
            <person name="Iida T."/>
            <person name="Fujita J."/>
            <person name="Nakamura S."/>
        </authorList>
    </citation>
    <scope>NUCLEOTIDE SEQUENCE [LARGE SCALE GENOMIC DNA]</scope>
    <source>
        <strain evidence="5 8">JCM 6377</strain>
    </source>
</reference>
<feature type="domain" description="HTH marR-type" evidence="4">
    <location>
        <begin position="10"/>
        <end position="143"/>
    </location>
</feature>
<dbReference type="InterPro" id="IPR036388">
    <property type="entry name" value="WH-like_DNA-bd_sf"/>
</dbReference>
<dbReference type="AlphaFoldDB" id="A0A2A7NE61"/>
<dbReference type="Proteomes" id="UP000220914">
    <property type="component" value="Unassembled WGS sequence"/>
</dbReference>
<evidence type="ECO:0000313" key="5">
    <source>
        <dbReference type="EMBL" id="GFG49770.1"/>
    </source>
</evidence>
<dbReference type="GO" id="GO:0003677">
    <property type="term" value="F:DNA binding"/>
    <property type="evidence" value="ECO:0007669"/>
    <property type="project" value="UniProtKB-KW"/>
</dbReference>
<evidence type="ECO:0000259" key="4">
    <source>
        <dbReference type="PROSITE" id="PS50995"/>
    </source>
</evidence>
<evidence type="ECO:0000256" key="1">
    <source>
        <dbReference type="ARBA" id="ARBA00023015"/>
    </source>
</evidence>
<keyword evidence="7" id="KW-1185">Reference proteome</keyword>
<evidence type="ECO:0000313" key="7">
    <source>
        <dbReference type="Proteomes" id="UP000220914"/>
    </source>
</evidence>
<dbReference type="InterPro" id="IPR036390">
    <property type="entry name" value="WH_DNA-bd_sf"/>
</dbReference>
<keyword evidence="3" id="KW-0804">Transcription</keyword>
<reference evidence="5" key="3">
    <citation type="submission" date="2020-02" db="EMBL/GenBank/DDBJ databases">
        <authorList>
            <person name="Matsumoto Y."/>
            <person name="Motooka D."/>
            <person name="Nakamura S."/>
        </authorList>
    </citation>
    <scope>NUCLEOTIDE SEQUENCE</scope>
    <source>
        <strain evidence="5">JCM 6377</strain>
    </source>
</reference>
<protein>
    <submittedName>
        <fullName evidence="6">MarR family transcriptional regulator</fullName>
    </submittedName>
    <submittedName>
        <fullName evidence="5">Putative HTH-type transcriptional regulator</fullName>
    </submittedName>
</protein>
<dbReference type="Pfam" id="PF12802">
    <property type="entry name" value="MarR_2"/>
    <property type="match status" value="1"/>
</dbReference>
<dbReference type="SMART" id="SM00347">
    <property type="entry name" value="HTH_MARR"/>
    <property type="match status" value="1"/>
</dbReference>
<dbReference type="EMBL" id="BLKS01000001">
    <property type="protein sequence ID" value="GFG49770.1"/>
    <property type="molecule type" value="Genomic_DNA"/>
</dbReference>
<dbReference type="SUPFAM" id="SSF46785">
    <property type="entry name" value="Winged helix' DNA-binding domain"/>
    <property type="match status" value="1"/>
</dbReference>